<dbReference type="GO" id="GO:0008962">
    <property type="term" value="F:phosphatidylglycerophosphatase activity"/>
    <property type="evidence" value="ECO:0007669"/>
    <property type="project" value="UniProtKB-EC"/>
</dbReference>
<dbReference type="AlphaFoldDB" id="A0A2N1PTR5"/>
<dbReference type="InterPro" id="IPR036681">
    <property type="entry name" value="PgpA-like_sf"/>
</dbReference>
<dbReference type="PANTHER" id="PTHR36305">
    <property type="entry name" value="PHOSPHATIDYLGLYCEROPHOSPHATASE A"/>
    <property type="match status" value="1"/>
</dbReference>
<reference evidence="3 4" key="1">
    <citation type="journal article" date="2017" name="ISME J.">
        <title>Potential for microbial H2 and metal transformations associated with novel bacteria and archaea in deep terrestrial subsurface sediments.</title>
        <authorList>
            <person name="Hernsdorf A.W."/>
            <person name="Amano Y."/>
            <person name="Miyakawa K."/>
            <person name="Ise K."/>
            <person name="Suzuki Y."/>
            <person name="Anantharaman K."/>
            <person name="Probst A."/>
            <person name="Burstein D."/>
            <person name="Thomas B.C."/>
            <person name="Banfield J.F."/>
        </authorList>
    </citation>
    <scope>NUCLEOTIDE SEQUENCE [LARGE SCALE GENOMIC DNA]</scope>
    <source>
        <strain evidence="3">HGW-Wallbacteria-1</strain>
    </source>
</reference>
<dbReference type="Pfam" id="PF04608">
    <property type="entry name" value="PgpA"/>
    <property type="match status" value="1"/>
</dbReference>
<comment type="caution">
    <text evidence="3">The sequence shown here is derived from an EMBL/GenBank/DDBJ whole genome shotgun (WGS) entry which is preliminary data.</text>
</comment>
<protein>
    <submittedName>
        <fullName evidence="3">Phosphatidylglycerophosphatase A</fullName>
        <ecNumber evidence="3">3.1.3.27</ecNumber>
    </submittedName>
</protein>
<dbReference type="CDD" id="cd06971">
    <property type="entry name" value="PgpA"/>
    <property type="match status" value="1"/>
</dbReference>
<feature type="transmembrane region" description="Helical" evidence="1">
    <location>
        <begin position="70"/>
        <end position="89"/>
    </location>
</feature>
<keyword evidence="3" id="KW-0378">Hydrolase</keyword>
<keyword evidence="1" id="KW-0812">Transmembrane</keyword>
<evidence type="ECO:0000259" key="2">
    <source>
        <dbReference type="Pfam" id="PF04608"/>
    </source>
</evidence>
<name>A0A2N1PTR5_9BACT</name>
<gene>
    <name evidence="3" type="ORF">CVV64_03490</name>
</gene>
<evidence type="ECO:0000313" key="4">
    <source>
        <dbReference type="Proteomes" id="UP000233256"/>
    </source>
</evidence>
<keyword evidence="1" id="KW-1133">Transmembrane helix</keyword>
<organism evidence="3 4">
    <name type="scientific">Candidatus Wallbacteria bacterium HGW-Wallbacteria-1</name>
    <dbReference type="NCBI Taxonomy" id="2013854"/>
    <lineage>
        <taxon>Bacteria</taxon>
        <taxon>Candidatus Walliibacteriota</taxon>
    </lineage>
</organism>
<dbReference type="EC" id="3.1.3.27" evidence="3"/>
<feature type="transmembrane region" description="Helical" evidence="1">
    <location>
        <begin position="109"/>
        <end position="131"/>
    </location>
</feature>
<evidence type="ECO:0000256" key="1">
    <source>
        <dbReference type="SAM" id="Phobius"/>
    </source>
</evidence>
<dbReference type="EMBL" id="PGXC01000002">
    <property type="protein sequence ID" value="PKK91739.1"/>
    <property type="molecule type" value="Genomic_DNA"/>
</dbReference>
<dbReference type="InterPro" id="IPR026037">
    <property type="entry name" value="PgpA"/>
</dbReference>
<feature type="domain" description="YutG/PgpA" evidence="2">
    <location>
        <begin position="34"/>
        <end position="171"/>
    </location>
</feature>
<dbReference type="InterPro" id="IPR007686">
    <property type="entry name" value="YutG/PgpA"/>
</dbReference>
<feature type="transmembrane region" description="Helical" evidence="1">
    <location>
        <begin position="175"/>
        <end position="192"/>
    </location>
</feature>
<dbReference type="SUPFAM" id="SSF101307">
    <property type="entry name" value="YutG-like"/>
    <property type="match status" value="1"/>
</dbReference>
<keyword evidence="1" id="KW-0472">Membrane</keyword>
<feature type="transmembrane region" description="Helical" evidence="1">
    <location>
        <begin position="46"/>
        <end position="63"/>
    </location>
</feature>
<accession>A0A2N1PTR5</accession>
<dbReference type="Proteomes" id="UP000233256">
    <property type="component" value="Unassembled WGS sequence"/>
</dbReference>
<sequence length="202" mass="22073">MTGEKLPFQELSLVRRLAGGEASKASLSAGVSELIATGLYSGYSPFAPGTAGSVAALLFWPLLRRLSLKTYVVFVALLYWAGIITGENIEKALGKRDPGRVVIDEFVGMYITLAGDPGASWTDVFLALVYFRFFDIIKPWPANRFNAGDGGFAIMTDDVVAGLYALVIYRLTRKYFSGLIIGLLAFLPGYLARRIGFLTVRR</sequence>
<evidence type="ECO:0000313" key="3">
    <source>
        <dbReference type="EMBL" id="PKK91739.1"/>
    </source>
</evidence>
<proteinExistence type="predicted"/>
<dbReference type="PANTHER" id="PTHR36305:SF1">
    <property type="entry name" value="PHOSPHATIDYLGLYCEROPHOSPHATASE A"/>
    <property type="match status" value="1"/>
</dbReference>
<dbReference type="GO" id="GO:0006629">
    <property type="term" value="P:lipid metabolic process"/>
    <property type="evidence" value="ECO:0007669"/>
    <property type="project" value="InterPro"/>
</dbReference>